<evidence type="ECO:0000259" key="2">
    <source>
        <dbReference type="PROSITE" id="PS50181"/>
    </source>
</evidence>
<proteinExistence type="predicted"/>
<dbReference type="Gene3D" id="3.80.10.10">
    <property type="entry name" value="Ribonuclease Inhibitor"/>
    <property type="match status" value="1"/>
</dbReference>
<evidence type="ECO:0000256" key="1">
    <source>
        <dbReference type="SAM" id="MobiDB-lite"/>
    </source>
</evidence>
<accession>A0A438ENY2</accession>
<dbReference type="AlphaFoldDB" id="A0A438ENY2"/>
<dbReference type="SUPFAM" id="SSF81383">
    <property type="entry name" value="F-box domain"/>
    <property type="match status" value="1"/>
</dbReference>
<dbReference type="InterPro" id="IPR053772">
    <property type="entry name" value="At1g61320/At1g61330-like"/>
</dbReference>
<reference evidence="3 4" key="1">
    <citation type="journal article" date="2018" name="PLoS Genet.">
        <title>Population sequencing reveals clonal diversity and ancestral inbreeding in the grapevine cultivar Chardonnay.</title>
        <authorList>
            <person name="Roach M.J."/>
            <person name="Johnson D.L."/>
            <person name="Bohlmann J."/>
            <person name="van Vuuren H.J."/>
            <person name="Jones S.J."/>
            <person name="Pretorius I.S."/>
            <person name="Schmidt S.A."/>
            <person name="Borneman A.R."/>
        </authorList>
    </citation>
    <scope>NUCLEOTIDE SEQUENCE [LARGE SCALE GENOMIC DNA]</scope>
    <source>
        <strain evidence="4">cv. Chardonnay</strain>
        <tissue evidence="3">Leaf</tissue>
    </source>
</reference>
<feature type="domain" description="F-box" evidence="2">
    <location>
        <begin position="50"/>
        <end position="86"/>
    </location>
</feature>
<feature type="compositionally biased region" description="Polar residues" evidence="1">
    <location>
        <begin position="31"/>
        <end position="40"/>
    </location>
</feature>
<feature type="region of interest" description="Disordered" evidence="1">
    <location>
        <begin position="452"/>
        <end position="471"/>
    </location>
</feature>
<dbReference type="PANTHER" id="PTHR34145">
    <property type="entry name" value="OS02G0105600 PROTEIN"/>
    <property type="match status" value="1"/>
</dbReference>
<feature type="region of interest" description="Disordered" evidence="1">
    <location>
        <begin position="1"/>
        <end position="40"/>
    </location>
</feature>
<dbReference type="Proteomes" id="UP000288805">
    <property type="component" value="Unassembled WGS sequence"/>
</dbReference>
<dbReference type="Pfam" id="PF00646">
    <property type="entry name" value="F-box"/>
    <property type="match status" value="1"/>
</dbReference>
<dbReference type="InterPro" id="IPR036047">
    <property type="entry name" value="F-box-like_dom_sf"/>
</dbReference>
<dbReference type="InterPro" id="IPR053781">
    <property type="entry name" value="F-box_AtFBL13-like"/>
</dbReference>
<dbReference type="CDD" id="cd22160">
    <property type="entry name" value="F-box_AtFBL13-like"/>
    <property type="match status" value="1"/>
</dbReference>
<dbReference type="InterPro" id="IPR055357">
    <property type="entry name" value="LRR_At1g61320_AtMIF1"/>
</dbReference>
<dbReference type="OrthoDB" id="976179at2759"/>
<dbReference type="Pfam" id="PF23622">
    <property type="entry name" value="LRR_At1g61320_AtMIF1"/>
    <property type="match status" value="1"/>
</dbReference>
<gene>
    <name evidence="3" type="primary">VvCHDh000409_4</name>
    <name evidence="3" type="ORF">CK203_080222</name>
</gene>
<comment type="caution">
    <text evidence="3">The sequence shown here is derived from an EMBL/GenBank/DDBJ whole genome shotgun (WGS) entry which is preliminary data.</text>
</comment>
<dbReference type="EMBL" id="QGNW01001227">
    <property type="protein sequence ID" value="RVW49402.1"/>
    <property type="molecule type" value="Genomic_DNA"/>
</dbReference>
<protein>
    <submittedName>
        <fullName evidence="3">F-box protein</fullName>
    </submittedName>
</protein>
<dbReference type="InterPro" id="IPR001810">
    <property type="entry name" value="F-box_dom"/>
</dbReference>
<dbReference type="PROSITE" id="PS50181">
    <property type="entry name" value="FBOX"/>
    <property type="match status" value="1"/>
</dbReference>
<sequence length="471" mass="54447">MGKKLRKKKKKNKNKNKSRKKKQNQNENKSCFNSENPNLTRNRNSVVEEEDLISRLPDEILLRIISLLPTRSAAQTSLLSTRWRNLWSKALVLHGRIEEIVQVITAFLDAFEELDLLGQCRWLQYQFGQSGILLARIQDNKELHLDFHENQETPKNFDWHLKLHCIEKSNFSLSSIKVLCLTSVGSLTKETVSSLISRFSHLESLDIVECKGLQSLRIDAGSKLQSLTVLDCPQLNDVYVFSYKLQTIQFRGWLPWFWIKYAPYLEDAMLDFREGPAHHPFSCENLLSLLLAVANVKILTLCGWLFKVPIPRWLPSAGVILGRGDFLLNNLKELWWIDNSMEKHKIEALASFMKLCPYLEKLFITIDPTSYCNPSKGHCRFWMEYSSRVASNTRLVNLRMVKMEGFTNPEDERLLAEYLLEKVVSTEPIIITAPKENGCSKNCTQKLVKIPHSKAKHQQRTQPSLTERDCI</sequence>
<organism evidence="3 4">
    <name type="scientific">Vitis vinifera</name>
    <name type="common">Grape</name>
    <dbReference type="NCBI Taxonomy" id="29760"/>
    <lineage>
        <taxon>Eukaryota</taxon>
        <taxon>Viridiplantae</taxon>
        <taxon>Streptophyta</taxon>
        <taxon>Embryophyta</taxon>
        <taxon>Tracheophyta</taxon>
        <taxon>Spermatophyta</taxon>
        <taxon>Magnoliopsida</taxon>
        <taxon>eudicotyledons</taxon>
        <taxon>Gunneridae</taxon>
        <taxon>Pentapetalae</taxon>
        <taxon>rosids</taxon>
        <taxon>Vitales</taxon>
        <taxon>Vitaceae</taxon>
        <taxon>Viteae</taxon>
        <taxon>Vitis</taxon>
    </lineage>
</organism>
<dbReference type="OMA" id="DEHEPDN"/>
<dbReference type="SMART" id="SM00256">
    <property type="entry name" value="FBOX"/>
    <property type="match status" value="1"/>
</dbReference>
<dbReference type="SUPFAM" id="SSF52047">
    <property type="entry name" value="RNI-like"/>
    <property type="match status" value="1"/>
</dbReference>
<feature type="compositionally biased region" description="Basic residues" evidence="1">
    <location>
        <begin position="1"/>
        <end position="23"/>
    </location>
</feature>
<evidence type="ECO:0000313" key="3">
    <source>
        <dbReference type="EMBL" id="RVW49402.1"/>
    </source>
</evidence>
<dbReference type="Gene3D" id="1.20.1280.50">
    <property type="match status" value="1"/>
</dbReference>
<name>A0A438ENY2_VITVI</name>
<dbReference type="PANTHER" id="PTHR34145:SF53">
    <property type="entry name" value="LEUCINE-RICH REPEAT DOMAIN SUPERFAMILY"/>
    <property type="match status" value="1"/>
</dbReference>
<dbReference type="InterPro" id="IPR032675">
    <property type="entry name" value="LRR_dom_sf"/>
</dbReference>
<evidence type="ECO:0000313" key="4">
    <source>
        <dbReference type="Proteomes" id="UP000288805"/>
    </source>
</evidence>